<dbReference type="STRING" id="658196.A0A397SFP9"/>
<sequence>MMDNDMIHQICHEWGINDPEMFASATLMKPYRPKTALHIASNHKVTLQDAYNIQMALKERLKKFLSTTELIPRELIFVGRNMNIVRSLNRDLGSPVNRINVMGNWAVKGLGSDWSYWGGNAKTFNEKHQQLFGSNDNLMGFFGQLTFILKSRINYWLFKGTLLMISIGFYITKVKDSVGNWIKGKEGGSRGFEDVLDDKMKQTIEENFGVVLDQNAFEG</sequence>
<comment type="caution">
    <text evidence="1">The sequence shown here is derived from an EMBL/GenBank/DDBJ whole genome shotgun (WGS) entry which is preliminary data.</text>
</comment>
<dbReference type="Proteomes" id="UP000265703">
    <property type="component" value="Unassembled WGS sequence"/>
</dbReference>
<organism evidence="1 2">
    <name type="scientific">Glomus cerebriforme</name>
    <dbReference type="NCBI Taxonomy" id="658196"/>
    <lineage>
        <taxon>Eukaryota</taxon>
        <taxon>Fungi</taxon>
        <taxon>Fungi incertae sedis</taxon>
        <taxon>Mucoromycota</taxon>
        <taxon>Glomeromycotina</taxon>
        <taxon>Glomeromycetes</taxon>
        <taxon>Glomerales</taxon>
        <taxon>Glomeraceae</taxon>
        <taxon>Glomus</taxon>
    </lineage>
</organism>
<evidence type="ECO:0000313" key="2">
    <source>
        <dbReference type="Proteomes" id="UP000265703"/>
    </source>
</evidence>
<gene>
    <name evidence="1" type="ORF">C1645_417530</name>
</gene>
<dbReference type="OrthoDB" id="5586901at2759"/>
<protein>
    <submittedName>
        <fullName evidence="1">Uncharacterized protein</fullName>
    </submittedName>
</protein>
<reference evidence="1 2" key="1">
    <citation type="submission" date="2018-06" db="EMBL/GenBank/DDBJ databases">
        <title>Comparative genomics reveals the genomic features of Rhizophagus irregularis, R. cerebriforme, R. diaphanum and Gigaspora rosea, and their symbiotic lifestyle signature.</title>
        <authorList>
            <person name="Morin E."/>
            <person name="San Clemente H."/>
            <person name="Chen E.C.H."/>
            <person name="De La Providencia I."/>
            <person name="Hainaut M."/>
            <person name="Kuo A."/>
            <person name="Kohler A."/>
            <person name="Murat C."/>
            <person name="Tang N."/>
            <person name="Roy S."/>
            <person name="Loubradou J."/>
            <person name="Henrissat B."/>
            <person name="Grigoriev I.V."/>
            <person name="Corradi N."/>
            <person name="Roux C."/>
            <person name="Martin F.M."/>
        </authorList>
    </citation>
    <scope>NUCLEOTIDE SEQUENCE [LARGE SCALE GENOMIC DNA]</scope>
    <source>
        <strain evidence="1 2">DAOM 227022</strain>
    </source>
</reference>
<dbReference type="AlphaFoldDB" id="A0A397SFP9"/>
<keyword evidence="2" id="KW-1185">Reference proteome</keyword>
<evidence type="ECO:0000313" key="1">
    <source>
        <dbReference type="EMBL" id="RIA84362.1"/>
    </source>
</evidence>
<dbReference type="EMBL" id="QKYT01000498">
    <property type="protein sequence ID" value="RIA84362.1"/>
    <property type="molecule type" value="Genomic_DNA"/>
</dbReference>
<name>A0A397SFP9_9GLOM</name>
<proteinExistence type="predicted"/>
<accession>A0A397SFP9</accession>